<name>A0A8H5FP73_9AGAR</name>
<evidence type="ECO:0000313" key="2">
    <source>
        <dbReference type="EMBL" id="KAF5343603.1"/>
    </source>
</evidence>
<dbReference type="Proteomes" id="UP000559256">
    <property type="component" value="Unassembled WGS sequence"/>
</dbReference>
<dbReference type="AlphaFoldDB" id="A0A8H5FP73"/>
<evidence type="ECO:0000313" key="1">
    <source>
        <dbReference type="EMBL" id="KAF5332344.1"/>
    </source>
</evidence>
<dbReference type="EMBL" id="JAACJM010000137">
    <property type="protein sequence ID" value="KAF5343603.1"/>
    <property type="molecule type" value="Genomic_DNA"/>
</dbReference>
<evidence type="ECO:0000313" key="3">
    <source>
        <dbReference type="Proteomes" id="UP000559256"/>
    </source>
</evidence>
<reference evidence="2 3" key="1">
    <citation type="journal article" date="2020" name="ISME J.">
        <title>Uncovering the hidden diversity of litter-decomposition mechanisms in mushroom-forming fungi.</title>
        <authorList>
            <person name="Floudas D."/>
            <person name="Bentzer J."/>
            <person name="Ahren D."/>
            <person name="Johansson T."/>
            <person name="Persson P."/>
            <person name="Tunlid A."/>
        </authorList>
    </citation>
    <scope>NUCLEOTIDE SEQUENCE [LARGE SCALE GENOMIC DNA]</scope>
    <source>
        <strain evidence="2 3">CBS 291.85</strain>
    </source>
</reference>
<dbReference type="EMBL" id="JAACJM010000311">
    <property type="protein sequence ID" value="KAF5332344.1"/>
    <property type="molecule type" value="Genomic_DNA"/>
</dbReference>
<protein>
    <submittedName>
        <fullName evidence="2">Uncharacterized protein</fullName>
    </submittedName>
</protein>
<organism evidence="2 3">
    <name type="scientific">Tetrapyrgos nigripes</name>
    <dbReference type="NCBI Taxonomy" id="182062"/>
    <lineage>
        <taxon>Eukaryota</taxon>
        <taxon>Fungi</taxon>
        <taxon>Dikarya</taxon>
        <taxon>Basidiomycota</taxon>
        <taxon>Agaricomycotina</taxon>
        <taxon>Agaricomycetes</taxon>
        <taxon>Agaricomycetidae</taxon>
        <taxon>Agaricales</taxon>
        <taxon>Marasmiineae</taxon>
        <taxon>Marasmiaceae</taxon>
        <taxon>Tetrapyrgos</taxon>
    </lineage>
</organism>
<proteinExistence type="predicted"/>
<gene>
    <name evidence="2" type="ORF">D9758_015434</name>
    <name evidence="1" type="ORF">D9758_017448</name>
</gene>
<dbReference type="OrthoDB" id="2962802at2759"/>
<accession>A0A8H5FP73</accession>
<sequence length="255" mass="29262">MSFTPATCAHDPVATNLSLGPETISLDLEGGSPEAHFLFPPDSPHPTYLEYFMGLEKSELCLKSKLNFIWLQADMASLLRMGKWCLAPTTETLEVMADLHRYNHVHPMEQRRHFLMSLPIQDYEFEFVTLGLKDPIFVQGPQGVNRFEFPYRNMPHFKCRVHPFLAAAHSHWSLRVCSGDWTVYKVAWERLSLVTSMAVMWVCDVPAEFKEGLHTEEEDYITDSADIQKRMEDVHILGCKGDMKGISRSPYVEVH</sequence>
<comment type="caution">
    <text evidence="2">The sequence shown here is derived from an EMBL/GenBank/DDBJ whole genome shotgun (WGS) entry which is preliminary data.</text>
</comment>
<keyword evidence="3" id="KW-1185">Reference proteome</keyword>